<feature type="transmembrane region" description="Helical" evidence="12">
    <location>
        <begin position="456"/>
        <end position="483"/>
    </location>
</feature>
<evidence type="ECO:0000256" key="9">
    <source>
        <dbReference type="ARBA" id="ARBA00023136"/>
    </source>
</evidence>
<keyword evidence="9 10" id="KW-0472">Membrane</keyword>
<dbReference type="PIRSF" id="PIRSF006247">
    <property type="entry name" value="TrkH"/>
    <property type="match status" value="1"/>
</dbReference>
<evidence type="ECO:0000313" key="14">
    <source>
        <dbReference type="Proteomes" id="UP000219167"/>
    </source>
</evidence>
<evidence type="ECO:0000256" key="3">
    <source>
        <dbReference type="ARBA" id="ARBA00022475"/>
    </source>
</evidence>
<keyword evidence="5 12" id="KW-0812">Transmembrane</keyword>
<dbReference type="EMBL" id="OBQD01000017">
    <property type="protein sequence ID" value="SOC45700.1"/>
    <property type="molecule type" value="Genomic_DNA"/>
</dbReference>
<dbReference type="RefSeq" id="WP_097142142.1">
    <property type="nucleotide sequence ID" value="NZ_OBQD01000017.1"/>
</dbReference>
<keyword evidence="11" id="KW-0479">Metal-binding</keyword>
<comment type="similarity">
    <text evidence="10">Belongs to the TrkH potassium transport family.</text>
</comment>
<feature type="transmembrane region" description="Helical" evidence="12">
    <location>
        <begin position="303"/>
        <end position="321"/>
    </location>
</feature>
<reference evidence="13 14" key="1">
    <citation type="submission" date="2017-08" db="EMBL/GenBank/DDBJ databases">
        <authorList>
            <person name="de Groot N.N."/>
        </authorList>
    </citation>
    <scope>NUCLEOTIDE SEQUENCE [LARGE SCALE GENOMIC DNA]</scope>
    <source>
        <strain evidence="13 14">JC85</strain>
    </source>
</reference>
<feature type="binding site" evidence="11">
    <location>
        <position position="113"/>
    </location>
    <ligand>
        <name>K(+)</name>
        <dbReference type="ChEBI" id="CHEBI:29103"/>
    </ligand>
</feature>
<evidence type="ECO:0000256" key="8">
    <source>
        <dbReference type="ARBA" id="ARBA00023065"/>
    </source>
</evidence>
<evidence type="ECO:0000256" key="10">
    <source>
        <dbReference type="PIRNR" id="PIRNR006247"/>
    </source>
</evidence>
<name>A0A285UV58_9HYPH</name>
<evidence type="ECO:0000256" key="12">
    <source>
        <dbReference type="SAM" id="Phobius"/>
    </source>
</evidence>
<dbReference type="GO" id="GO:0005886">
    <property type="term" value="C:plasma membrane"/>
    <property type="evidence" value="ECO:0007669"/>
    <property type="project" value="UniProtKB-SubCell"/>
</dbReference>
<gene>
    <name evidence="13" type="ORF">SAMN05892877_11789</name>
</gene>
<feature type="transmembrane region" description="Helical" evidence="12">
    <location>
        <begin position="12"/>
        <end position="35"/>
    </location>
</feature>
<feature type="binding site" evidence="11">
    <location>
        <position position="317"/>
    </location>
    <ligand>
        <name>K(+)</name>
        <dbReference type="ChEBI" id="CHEBI:29103"/>
    </ligand>
</feature>
<evidence type="ECO:0000256" key="5">
    <source>
        <dbReference type="ARBA" id="ARBA00022692"/>
    </source>
</evidence>
<feature type="transmembrane region" description="Helical" evidence="12">
    <location>
        <begin position="135"/>
        <end position="155"/>
    </location>
</feature>
<keyword evidence="6 10" id="KW-0630">Potassium</keyword>
<evidence type="ECO:0000313" key="13">
    <source>
        <dbReference type="EMBL" id="SOC45700.1"/>
    </source>
</evidence>
<dbReference type="OrthoDB" id="9810952at2"/>
<feature type="transmembrane region" description="Helical" evidence="12">
    <location>
        <begin position="41"/>
        <end position="59"/>
    </location>
</feature>
<comment type="subcellular location">
    <subcellularLocation>
        <location evidence="10">Cell inner membrane</location>
        <topology evidence="10">Multi-pass membrane protein</topology>
    </subcellularLocation>
    <subcellularLocation>
        <location evidence="1">Cell membrane</location>
        <topology evidence="1">Multi-pass membrane protein</topology>
    </subcellularLocation>
</comment>
<feature type="transmembrane region" description="Helical" evidence="12">
    <location>
        <begin position="184"/>
        <end position="203"/>
    </location>
</feature>
<feature type="transmembrane region" description="Helical" evidence="12">
    <location>
        <begin position="71"/>
        <end position="93"/>
    </location>
</feature>
<feature type="binding site" evidence="11">
    <location>
        <position position="318"/>
    </location>
    <ligand>
        <name>K(+)</name>
        <dbReference type="ChEBI" id="CHEBI:29103"/>
    </ligand>
</feature>
<sequence length="485" mass="52509">MNATIYRSAINIAATCGLYLSLSMLLPMAVDLYYGSPDWEIFGISAFLMGGLSAATAMATRAGPPPYTKKMGFLVVNLLWLVCCLLGAVPFWMSSLNMDFAEAFFEAVSAVTTTGSTVIVGLDNAPPGILMWRSLLHWLGGIGILALGLFIMPYLRVGGLSFFKLESSDTSDKPFARMAVYTRAFLLIYVLLTLFGAITYNALGMTRFDALNHAMSTVATGGFSTHDASFGYYKNSLPLLWAASFFMTLSSLPFSVLILFLVRGRLDTLKDPQIIVFLAYVALFAIAASLYQRLENGVPFHEALAHAFFTVTSILSTTGFASDDYTQWGHFIVILAFIATFMGGCSGSTAGGIKAYRIIILFNFVRSGLYRLIYPSGIHAVRYGPITVDVDVQRNVFLFFISYMMICVAGSVVLGLLGYDALTSISAAATALSNVGPGVTPSIGPSGTFAEMSDPALYLLSFLMLLGRLEVLTVLVILTPLFWKS</sequence>
<feature type="transmembrane region" description="Helical" evidence="12">
    <location>
        <begin position="328"/>
        <end position="349"/>
    </location>
</feature>
<dbReference type="GO" id="GO:0015379">
    <property type="term" value="F:potassium:chloride symporter activity"/>
    <property type="evidence" value="ECO:0007669"/>
    <property type="project" value="InterPro"/>
</dbReference>
<accession>A0A285UV58</accession>
<dbReference type="GO" id="GO:0046872">
    <property type="term" value="F:metal ion binding"/>
    <property type="evidence" value="ECO:0007669"/>
    <property type="project" value="UniProtKB-KW"/>
</dbReference>
<keyword evidence="14" id="KW-1185">Reference proteome</keyword>
<protein>
    <recommendedName>
        <fullName evidence="10">Trk system potassium uptake protein</fullName>
    </recommendedName>
</protein>
<feature type="transmembrane region" description="Helical" evidence="12">
    <location>
        <begin position="239"/>
        <end position="262"/>
    </location>
</feature>
<evidence type="ECO:0000256" key="2">
    <source>
        <dbReference type="ARBA" id="ARBA00022448"/>
    </source>
</evidence>
<feature type="binding site" evidence="11">
    <location>
        <position position="114"/>
    </location>
    <ligand>
        <name>K(+)</name>
        <dbReference type="ChEBI" id="CHEBI:29103"/>
    </ligand>
</feature>
<feature type="transmembrane region" description="Helical" evidence="12">
    <location>
        <begin position="395"/>
        <end position="417"/>
    </location>
</feature>
<proteinExistence type="inferred from homology"/>
<dbReference type="AlphaFoldDB" id="A0A285UV58"/>
<evidence type="ECO:0000256" key="7">
    <source>
        <dbReference type="ARBA" id="ARBA00022989"/>
    </source>
</evidence>
<evidence type="ECO:0000256" key="4">
    <source>
        <dbReference type="ARBA" id="ARBA00022538"/>
    </source>
</evidence>
<dbReference type="Pfam" id="PF02386">
    <property type="entry name" value="TrkH"/>
    <property type="match status" value="1"/>
</dbReference>
<feature type="binding site" evidence="11">
    <location>
        <position position="434"/>
    </location>
    <ligand>
        <name>K(+)</name>
        <dbReference type="ChEBI" id="CHEBI:29103"/>
    </ligand>
</feature>
<evidence type="ECO:0000256" key="1">
    <source>
        <dbReference type="ARBA" id="ARBA00004651"/>
    </source>
</evidence>
<keyword evidence="4 10" id="KW-0633">Potassium transport</keyword>
<organism evidence="13 14">
    <name type="scientific">Rhizobium subbaraonis</name>
    <dbReference type="NCBI Taxonomy" id="908946"/>
    <lineage>
        <taxon>Bacteria</taxon>
        <taxon>Pseudomonadati</taxon>
        <taxon>Pseudomonadota</taxon>
        <taxon>Alphaproteobacteria</taxon>
        <taxon>Hyphomicrobiales</taxon>
        <taxon>Rhizobiaceae</taxon>
        <taxon>Rhizobium/Agrobacterium group</taxon>
        <taxon>Rhizobium</taxon>
    </lineage>
</organism>
<evidence type="ECO:0000256" key="6">
    <source>
        <dbReference type="ARBA" id="ARBA00022958"/>
    </source>
</evidence>
<keyword evidence="3 10" id="KW-1003">Cell membrane</keyword>
<feature type="binding site" evidence="11">
    <location>
        <position position="435"/>
    </location>
    <ligand>
        <name>K(+)</name>
        <dbReference type="ChEBI" id="CHEBI:29103"/>
    </ligand>
</feature>
<keyword evidence="7 12" id="KW-1133">Transmembrane helix</keyword>
<dbReference type="InterPro" id="IPR004772">
    <property type="entry name" value="TrkH"/>
</dbReference>
<keyword evidence="8 10" id="KW-0406">Ion transport</keyword>
<dbReference type="InterPro" id="IPR003445">
    <property type="entry name" value="Cat_transpt"/>
</dbReference>
<dbReference type="Proteomes" id="UP000219167">
    <property type="component" value="Unassembled WGS sequence"/>
</dbReference>
<keyword evidence="2 10" id="KW-0813">Transport</keyword>
<dbReference type="PANTHER" id="PTHR32024">
    <property type="entry name" value="TRK SYSTEM POTASSIUM UPTAKE PROTEIN TRKG-RELATED"/>
    <property type="match status" value="1"/>
</dbReference>
<comment type="function">
    <text evidence="10">Low-affinity potassium transport system. Interacts with Trk system potassium uptake protein TrkA.</text>
</comment>
<dbReference type="PANTHER" id="PTHR32024:SF3">
    <property type="entry name" value="TRK SYSTEM POTASSIUM UPTAKE PROTEIN"/>
    <property type="match status" value="1"/>
</dbReference>
<keyword evidence="10" id="KW-0997">Cell inner membrane</keyword>
<feature type="transmembrane region" description="Helical" evidence="12">
    <location>
        <begin position="274"/>
        <end position="291"/>
    </location>
</feature>
<evidence type="ECO:0000256" key="11">
    <source>
        <dbReference type="PIRSR" id="PIRSR006247-1"/>
    </source>
</evidence>
<feature type="binding site" evidence="11">
    <location>
        <position position="221"/>
    </location>
    <ligand>
        <name>K(+)</name>
        <dbReference type="ChEBI" id="CHEBI:29103"/>
    </ligand>
</feature>